<reference evidence="2 3" key="1">
    <citation type="submission" date="2019-11" db="EMBL/GenBank/DDBJ databases">
        <title>Whole genome sequence of Oryza granulata.</title>
        <authorList>
            <person name="Li W."/>
        </authorList>
    </citation>
    <scope>NUCLEOTIDE SEQUENCE [LARGE SCALE GENOMIC DNA]</scope>
    <source>
        <strain evidence="3">cv. Menghai</strain>
        <tissue evidence="2">Leaf</tissue>
    </source>
</reference>
<feature type="transmembrane region" description="Helical" evidence="1">
    <location>
        <begin position="20"/>
        <end position="39"/>
    </location>
</feature>
<organism evidence="2 3">
    <name type="scientific">Oryza meyeriana var. granulata</name>
    <dbReference type="NCBI Taxonomy" id="110450"/>
    <lineage>
        <taxon>Eukaryota</taxon>
        <taxon>Viridiplantae</taxon>
        <taxon>Streptophyta</taxon>
        <taxon>Embryophyta</taxon>
        <taxon>Tracheophyta</taxon>
        <taxon>Spermatophyta</taxon>
        <taxon>Magnoliopsida</taxon>
        <taxon>Liliopsida</taxon>
        <taxon>Poales</taxon>
        <taxon>Poaceae</taxon>
        <taxon>BOP clade</taxon>
        <taxon>Oryzoideae</taxon>
        <taxon>Oryzeae</taxon>
        <taxon>Oryzinae</taxon>
        <taxon>Oryza</taxon>
        <taxon>Oryza meyeriana</taxon>
    </lineage>
</organism>
<keyword evidence="3" id="KW-1185">Reference proteome</keyword>
<keyword evidence="1" id="KW-0812">Transmembrane</keyword>
<evidence type="ECO:0000313" key="3">
    <source>
        <dbReference type="Proteomes" id="UP000479710"/>
    </source>
</evidence>
<evidence type="ECO:0000313" key="2">
    <source>
        <dbReference type="EMBL" id="KAF0891568.1"/>
    </source>
</evidence>
<accession>A0A6G1BTY2</accession>
<keyword evidence="1" id="KW-1133">Transmembrane helix</keyword>
<name>A0A6G1BTY2_9ORYZ</name>
<dbReference type="Proteomes" id="UP000479710">
    <property type="component" value="Unassembled WGS sequence"/>
</dbReference>
<dbReference type="PANTHER" id="PTHR46873:SF1">
    <property type="entry name" value="EXPRESSED PROTEIN"/>
    <property type="match status" value="1"/>
</dbReference>
<comment type="caution">
    <text evidence="2">The sequence shown here is derived from an EMBL/GenBank/DDBJ whole genome shotgun (WGS) entry which is preliminary data.</text>
</comment>
<dbReference type="EMBL" id="SPHZ02000011">
    <property type="protein sequence ID" value="KAF0891568.1"/>
    <property type="molecule type" value="Genomic_DNA"/>
</dbReference>
<dbReference type="PANTHER" id="PTHR46873">
    <property type="entry name" value="EXPRESSED PROTEIN"/>
    <property type="match status" value="1"/>
</dbReference>
<protein>
    <submittedName>
        <fullName evidence="2">Uncharacterized protein</fullName>
    </submittedName>
</protein>
<dbReference type="AlphaFoldDB" id="A0A6G1BTY2"/>
<gene>
    <name evidence="2" type="ORF">E2562_010562</name>
</gene>
<evidence type="ECO:0000256" key="1">
    <source>
        <dbReference type="SAM" id="Phobius"/>
    </source>
</evidence>
<sequence>MSPSTIPIPRHPSDGPRSGHLILAILVAAASVLALAYLLSFPSTSSSSRVVSSMAPPMEDGCCKGLEGLELWGPVVNWSSDHRLPSAAACCASYKAMCNHGDYRCDSWVFYRDKT</sequence>
<dbReference type="OrthoDB" id="532384at2759"/>
<proteinExistence type="predicted"/>
<keyword evidence="1" id="KW-0472">Membrane</keyword>